<accession>A0A1I7ZZ71</accession>
<dbReference type="InterPro" id="IPR000535">
    <property type="entry name" value="MSP_dom"/>
</dbReference>
<organism evidence="4 5">
    <name type="scientific">Steinernema glaseri</name>
    <dbReference type="NCBI Taxonomy" id="37863"/>
    <lineage>
        <taxon>Eukaryota</taxon>
        <taxon>Metazoa</taxon>
        <taxon>Ecdysozoa</taxon>
        <taxon>Nematoda</taxon>
        <taxon>Chromadorea</taxon>
        <taxon>Rhabditida</taxon>
        <taxon>Tylenchina</taxon>
        <taxon>Panagrolaimomorpha</taxon>
        <taxon>Strongyloidoidea</taxon>
        <taxon>Steinernematidae</taxon>
        <taxon>Steinernema</taxon>
    </lineage>
</organism>
<dbReference type="PANTHER" id="PTHR22947:SF7">
    <property type="entry name" value="MSP DOMAIN-CONTAINING PROTEIN-RELATED"/>
    <property type="match status" value="1"/>
</dbReference>
<dbReference type="Pfam" id="PF00635">
    <property type="entry name" value="Motile_Sperm"/>
    <property type="match status" value="1"/>
</dbReference>
<comment type="function">
    <text evidence="1">Central component in molecular interactions underlying sperm crawling. Forms an extensive filament system that extends from sperm villipoda, along the leading edge of the pseudopod.</text>
</comment>
<dbReference type="Gene3D" id="2.60.40.10">
    <property type="entry name" value="Immunoglobulins"/>
    <property type="match status" value="1"/>
</dbReference>
<keyword evidence="1" id="KW-0206">Cytoskeleton</keyword>
<proteinExistence type="predicted"/>
<evidence type="ECO:0000313" key="4">
    <source>
        <dbReference type="Proteomes" id="UP000095287"/>
    </source>
</evidence>
<protein>
    <recommendedName>
        <fullName evidence="1">Major sperm protein</fullName>
    </recommendedName>
</protein>
<dbReference type="InterPro" id="IPR008962">
    <property type="entry name" value="PapD-like_sf"/>
</dbReference>
<evidence type="ECO:0000259" key="3">
    <source>
        <dbReference type="PROSITE" id="PS50202"/>
    </source>
</evidence>
<dbReference type="PROSITE" id="PS50202">
    <property type="entry name" value="MSP"/>
    <property type="match status" value="1"/>
</dbReference>
<dbReference type="InterPro" id="IPR013783">
    <property type="entry name" value="Ig-like_fold"/>
</dbReference>
<evidence type="ECO:0000256" key="1">
    <source>
        <dbReference type="RuleBase" id="RU003425"/>
    </source>
</evidence>
<dbReference type="AlphaFoldDB" id="A0A1I7ZZ71"/>
<feature type="domain" description="MSP" evidence="3">
    <location>
        <begin position="56"/>
        <end position="189"/>
    </location>
</feature>
<sequence>MMKNQDEESKNLTETLQMNETGEETPYFARAPLSTCKRLPNSNRRSHGALASCSQGLLTKPTQEAMAALAADPPAAQVPASGGKSVHQLVNSGATRLAFKVKSSNNNEYRLKPVFGFVEPGASTPLEITRLAGPPKEDKKVVQFAEAPADCTDAQSIFKAGPAQGEITIPVSAVADAPAAAPPADAPAQ</sequence>
<dbReference type="Proteomes" id="UP000095287">
    <property type="component" value="Unplaced"/>
</dbReference>
<evidence type="ECO:0000313" key="5">
    <source>
        <dbReference type="WBParaSite" id="L893_g31236.t1"/>
    </source>
</evidence>
<reference evidence="5" key="1">
    <citation type="submission" date="2016-11" db="UniProtKB">
        <authorList>
            <consortium name="WormBaseParasite"/>
        </authorList>
    </citation>
    <scope>IDENTIFICATION</scope>
</reference>
<keyword evidence="1" id="KW-0963">Cytoplasm</keyword>
<dbReference type="InterPro" id="IPR051774">
    <property type="entry name" value="Sperm-specific_class_P"/>
</dbReference>
<dbReference type="SUPFAM" id="SSF49354">
    <property type="entry name" value="PapD-like"/>
    <property type="match status" value="1"/>
</dbReference>
<dbReference type="FunFam" id="2.60.40.10:FF:002024">
    <property type="entry name" value="Sperm-specific class P protein 19"/>
    <property type="match status" value="1"/>
</dbReference>
<feature type="compositionally biased region" description="Basic and acidic residues" evidence="2">
    <location>
        <begin position="1"/>
        <end position="11"/>
    </location>
</feature>
<dbReference type="PANTHER" id="PTHR22947">
    <property type="entry name" value="MAJOR SPERM PROTEIN"/>
    <property type="match status" value="1"/>
</dbReference>
<name>A0A1I7ZZ71_9BILA</name>
<dbReference type="WBParaSite" id="L893_g31236.t1">
    <property type="protein sequence ID" value="L893_g31236.t1"/>
    <property type="gene ID" value="L893_g31236"/>
</dbReference>
<keyword evidence="4" id="KW-1185">Reference proteome</keyword>
<feature type="region of interest" description="Disordered" evidence="2">
    <location>
        <begin position="1"/>
        <end position="31"/>
    </location>
</feature>
<evidence type="ECO:0000256" key="2">
    <source>
        <dbReference type="SAM" id="MobiDB-lite"/>
    </source>
</evidence>